<dbReference type="PROSITE" id="PS51221">
    <property type="entry name" value="TTL"/>
    <property type="match status" value="1"/>
</dbReference>
<proteinExistence type="predicted"/>
<feature type="compositionally biased region" description="Low complexity" evidence="6">
    <location>
        <begin position="327"/>
        <end position="345"/>
    </location>
</feature>
<name>A0A836BDH6_9CHLO</name>
<comment type="subcellular location">
    <subcellularLocation>
        <location evidence="1">Cytoplasm</location>
    </subcellularLocation>
</comment>
<keyword evidence="3" id="KW-0436">Ligase</keyword>
<feature type="region of interest" description="Disordered" evidence="6">
    <location>
        <begin position="285"/>
        <end position="365"/>
    </location>
</feature>
<feature type="compositionally biased region" description="Low complexity" evidence="6">
    <location>
        <begin position="517"/>
        <end position="531"/>
    </location>
</feature>
<evidence type="ECO:0000256" key="4">
    <source>
        <dbReference type="ARBA" id="ARBA00022741"/>
    </source>
</evidence>
<feature type="region of interest" description="Disordered" evidence="6">
    <location>
        <begin position="462"/>
        <end position="568"/>
    </location>
</feature>
<protein>
    <submittedName>
        <fullName evidence="7">Uncharacterized protein</fullName>
    </submittedName>
</protein>
<evidence type="ECO:0000256" key="5">
    <source>
        <dbReference type="ARBA" id="ARBA00022840"/>
    </source>
</evidence>
<evidence type="ECO:0000256" key="2">
    <source>
        <dbReference type="ARBA" id="ARBA00022490"/>
    </source>
</evidence>
<dbReference type="Gene3D" id="3.30.470.20">
    <property type="entry name" value="ATP-grasp fold, B domain"/>
    <property type="match status" value="1"/>
</dbReference>
<feature type="region of interest" description="Disordered" evidence="6">
    <location>
        <begin position="1"/>
        <end position="110"/>
    </location>
</feature>
<evidence type="ECO:0000313" key="7">
    <source>
        <dbReference type="EMBL" id="KAG2454764.1"/>
    </source>
</evidence>
<evidence type="ECO:0000256" key="1">
    <source>
        <dbReference type="ARBA" id="ARBA00004496"/>
    </source>
</evidence>
<dbReference type="InterPro" id="IPR004344">
    <property type="entry name" value="TTL/TTLL_fam"/>
</dbReference>
<sequence>MSLNSGAVSSGSSWGAGGGGGHGRSSTSVPGQQRAAGTGCQRRATSSNPSGMDTVLEHVAEAADAADDQGPDQTLRAGGTRRRDRRPPGRTQASPGRQAAPQSPGASSVPLSTMLVSSSKVYGASSISSNIPVSLSGYAQWRQRMKLPEGQRVFCISGTGNHSHGIRAGLVARGWYENPEHNSPFFDYKWSSNPLDIAHEQLWPGQTVNHFKNAQCLTTKHGLCHTVREMVWWEAADAATFYPRAYDISDEANRREFLQDVRWTAAESLIKRALLDGMVASEHVPYTGPPKKSGQSISSSKHAAPGTGSSGHGGGGSIAAVPGGGAAVAPGQAGATEAEGTAGAGTEDEGGSEQSGRLQQRNGMEPLVDLPSLRLACRVIAARLRQQRHLRVVNAAGATATGGGTNAGGGSDGAAPAELDLSPAQWQQLVRHRALFCSAPLIPPPGFDPNWISGRRFITSIHLPRPGASGSGSRKARRDGKSPRRKHGKPRGRSPRAEGDGAAARQPDGNEGERGPEGAAATAGGASDPPSRGGGADGGGATSSSSTDAEDGPEAGKDEADGTMSGRGRCFTKVAVADAAELLRKAAAAGRTRRRRHSAPASGCAAGDGGGGGGDGSDREAACGKGMAAGADGDGEGEGADCSRSGSDHGDVGGDALGAAEDDLPDPSWLPSDLPAICYDDEALQALDHGNWREAAAAVLSALSATVVQTHISGTNNIWIVKPAGKSRGRGIRLFNDPDVLLQYTRGEEAQGLEARWVAQKYVERPLIIWRRKFDIRQWVLVTDWNPLCVWFYSTCYLRFAATDYDPNNLDIFQHLTNNSVAKYYEGPVKEDEITANGNMWSIPRFEAWLEETYGRADLWPSLLQPAMKHVVICTLKCAQDLIAARKGSCQLYGYDFLIDDQLRVWLLEINSSPTLEASTPITTQLCADVQEDILRVTVDLPDHLVATAAAAKRRTAAPTGTAAPEVAAASDAPGGVGGFDTGKWECIVDGGEEMKRPDYTGLNLELKGTAIPVPSPARAASSSNLVGRLYAATRQGQSQQAQGQGDKQQSTASPGKGPDRTMLRQASPPGQPYQPHIPPPPQHQHHHHRNNNIASGHTHGVAEEETGPHGSAYAASAAAAVRVYAAGVTGLALVPAGLRAASRASPMRLRTPRPSSNNISASAAAAAAAPPAAVGVVGRLTAPQLSTTRDSAAAGALVQEFTALGSGNLLASLPPPAVAMPGTPQRLMTPRGDMTLAASALAAGAAAVLGINGGTVPGAGAGGGMEPLSPMAARASLFLRPGMRS</sequence>
<reference evidence="7" key="1">
    <citation type="journal article" date="2020" name="bioRxiv">
        <title>Comparative genomics of Chlamydomonas.</title>
        <authorList>
            <person name="Craig R.J."/>
            <person name="Hasan A.R."/>
            <person name="Ness R.W."/>
            <person name="Keightley P.D."/>
        </authorList>
    </citation>
    <scope>NUCLEOTIDE SEQUENCE</scope>
    <source>
        <strain evidence="7">CCAP 11/173</strain>
    </source>
</reference>
<keyword evidence="4" id="KW-0547">Nucleotide-binding</keyword>
<feature type="region of interest" description="Disordered" evidence="6">
    <location>
        <begin position="398"/>
        <end position="417"/>
    </location>
</feature>
<evidence type="ECO:0000256" key="3">
    <source>
        <dbReference type="ARBA" id="ARBA00022598"/>
    </source>
</evidence>
<feature type="compositionally biased region" description="Low complexity" evidence="6">
    <location>
        <begin position="1"/>
        <end position="13"/>
    </location>
</feature>
<dbReference type="PANTHER" id="PTHR45870:SF2">
    <property type="entry name" value="TUBULIN MONOGLYCYLASE TTLL3"/>
    <property type="match status" value="1"/>
</dbReference>
<feature type="compositionally biased region" description="Low complexity" evidence="6">
    <location>
        <begin position="955"/>
        <end position="973"/>
    </location>
</feature>
<dbReference type="SUPFAM" id="SSF56059">
    <property type="entry name" value="Glutathione synthetase ATP-binding domain-like"/>
    <property type="match status" value="1"/>
</dbReference>
<gene>
    <name evidence="7" type="ORF">HYH02_000599</name>
</gene>
<feature type="region of interest" description="Disordered" evidence="6">
    <location>
        <begin position="955"/>
        <end position="975"/>
    </location>
</feature>
<feature type="region of interest" description="Disordered" evidence="6">
    <location>
        <begin position="1034"/>
        <end position="1109"/>
    </location>
</feature>
<feature type="compositionally biased region" description="Polar residues" evidence="6">
    <location>
        <begin position="92"/>
        <end position="110"/>
    </location>
</feature>
<feature type="compositionally biased region" description="Basic residues" evidence="6">
    <location>
        <begin position="474"/>
        <end position="494"/>
    </location>
</feature>
<feature type="compositionally biased region" description="Gly residues" evidence="6">
    <location>
        <begin position="532"/>
        <end position="541"/>
    </location>
</feature>
<dbReference type="InterPro" id="IPR051437">
    <property type="entry name" value="TTLL_monoglycylase"/>
</dbReference>
<feature type="compositionally biased region" description="Gly residues" evidence="6">
    <location>
        <begin position="400"/>
        <end position="412"/>
    </location>
</feature>
<feature type="region of interest" description="Disordered" evidence="6">
    <location>
        <begin position="588"/>
        <end position="666"/>
    </location>
</feature>
<feature type="compositionally biased region" description="Gly residues" evidence="6">
    <location>
        <begin position="606"/>
        <end position="615"/>
    </location>
</feature>
<feature type="region of interest" description="Disordered" evidence="6">
    <location>
        <begin position="1143"/>
        <end position="1163"/>
    </location>
</feature>
<organism evidence="7 8">
    <name type="scientific">Chlamydomonas schloesseri</name>
    <dbReference type="NCBI Taxonomy" id="2026947"/>
    <lineage>
        <taxon>Eukaryota</taxon>
        <taxon>Viridiplantae</taxon>
        <taxon>Chlorophyta</taxon>
        <taxon>core chlorophytes</taxon>
        <taxon>Chlorophyceae</taxon>
        <taxon>CS clade</taxon>
        <taxon>Chlamydomonadales</taxon>
        <taxon>Chlamydomonadaceae</taxon>
        <taxon>Chlamydomonas</taxon>
    </lineage>
</organism>
<dbReference type="GO" id="GO:0070736">
    <property type="term" value="F:protein-glycine ligase activity, initiating"/>
    <property type="evidence" value="ECO:0007669"/>
    <property type="project" value="TreeGrafter"/>
</dbReference>
<accession>A0A836BDH6</accession>
<dbReference type="GO" id="GO:0005524">
    <property type="term" value="F:ATP binding"/>
    <property type="evidence" value="ECO:0007669"/>
    <property type="project" value="UniProtKB-KW"/>
</dbReference>
<dbReference type="Proteomes" id="UP000613740">
    <property type="component" value="Unassembled WGS sequence"/>
</dbReference>
<dbReference type="GO" id="GO:0015630">
    <property type="term" value="C:microtubule cytoskeleton"/>
    <property type="evidence" value="ECO:0007669"/>
    <property type="project" value="TreeGrafter"/>
</dbReference>
<dbReference type="OrthoDB" id="202825at2759"/>
<keyword evidence="8" id="KW-1185">Reference proteome</keyword>
<feature type="compositionally biased region" description="Gly residues" evidence="6">
    <location>
        <begin position="14"/>
        <end position="23"/>
    </location>
</feature>
<comment type="caution">
    <text evidence="7">The sequence shown here is derived from an EMBL/GenBank/DDBJ whole genome shotgun (WGS) entry which is preliminary data.</text>
</comment>
<dbReference type="GO" id="GO:0005737">
    <property type="term" value="C:cytoplasm"/>
    <property type="evidence" value="ECO:0007669"/>
    <property type="project" value="UniProtKB-SubCell"/>
</dbReference>
<evidence type="ECO:0000313" key="8">
    <source>
        <dbReference type="Proteomes" id="UP000613740"/>
    </source>
</evidence>
<keyword evidence="2" id="KW-0963">Cytoplasm</keyword>
<feature type="compositionally biased region" description="Pro residues" evidence="6">
    <location>
        <begin position="1070"/>
        <end position="1083"/>
    </location>
</feature>
<dbReference type="Pfam" id="PF03133">
    <property type="entry name" value="TTL"/>
    <property type="match status" value="1"/>
</dbReference>
<dbReference type="PANTHER" id="PTHR45870">
    <property type="entry name" value="TUBULIN MONOGLYCYLASE TTLL3"/>
    <property type="match status" value="1"/>
</dbReference>
<dbReference type="EMBL" id="JAEHOD010000001">
    <property type="protein sequence ID" value="KAG2454764.1"/>
    <property type="molecule type" value="Genomic_DNA"/>
</dbReference>
<feature type="compositionally biased region" description="Low complexity" evidence="6">
    <location>
        <begin position="1036"/>
        <end position="1050"/>
    </location>
</feature>
<evidence type="ECO:0000256" key="6">
    <source>
        <dbReference type="SAM" id="MobiDB-lite"/>
    </source>
</evidence>
<keyword evidence="5" id="KW-0067">ATP-binding</keyword>
<feature type="compositionally biased region" description="Gly residues" evidence="6">
    <location>
        <begin position="308"/>
        <end position="326"/>
    </location>
</feature>